<protein>
    <submittedName>
        <fullName evidence="1">Uncharacterized protein</fullName>
    </submittedName>
</protein>
<sequence length="161" mass="17954">MTHSSAATLSVDWESGEGRLDIGTLLAQAHPRLRRDVLADWKDEIERLLAEAQTALQPDQHDVELVQQRQRNLRRRLVCEKLEEQSIRMAEPLVNGDVLLHLSDGQAVVLYAYDEDVKLEAVDAQRARAHAAEAGTGDYYVREDLPEAPAVDAYTPVSLAS</sequence>
<dbReference type="EMBL" id="JAMKFE010000004">
    <property type="protein sequence ID" value="MCM5679514.1"/>
    <property type="molecule type" value="Genomic_DNA"/>
</dbReference>
<reference evidence="1" key="1">
    <citation type="submission" date="2022-05" db="EMBL/GenBank/DDBJ databases">
        <title>Schlegelella sp. nov., isolated from mangrove soil.</title>
        <authorList>
            <person name="Liu Y."/>
            <person name="Ge X."/>
            <person name="Liu W."/>
        </authorList>
    </citation>
    <scope>NUCLEOTIDE SEQUENCE</scope>
    <source>
        <strain evidence="1">S2-27</strain>
    </source>
</reference>
<name>A0ABT0YM63_9BURK</name>
<dbReference type="Proteomes" id="UP001165541">
    <property type="component" value="Unassembled WGS sequence"/>
</dbReference>
<evidence type="ECO:0000313" key="1">
    <source>
        <dbReference type="EMBL" id="MCM5679514.1"/>
    </source>
</evidence>
<comment type="caution">
    <text evidence="1">The sequence shown here is derived from an EMBL/GenBank/DDBJ whole genome shotgun (WGS) entry which is preliminary data.</text>
</comment>
<gene>
    <name evidence="1" type="ORF">M8A51_08215</name>
</gene>
<proteinExistence type="predicted"/>
<dbReference type="RefSeq" id="WP_251777722.1">
    <property type="nucleotide sequence ID" value="NZ_JAMKFE010000004.1"/>
</dbReference>
<accession>A0ABT0YM63</accession>
<evidence type="ECO:0000313" key="2">
    <source>
        <dbReference type="Proteomes" id="UP001165541"/>
    </source>
</evidence>
<organism evidence="1 2">
    <name type="scientific">Caldimonas mangrovi</name>
    <dbReference type="NCBI Taxonomy" id="2944811"/>
    <lineage>
        <taxon>Bacteria</taxon>
        <taxon>Pseudomonadati</taxon>
        <taxon>Pseudomonadota</taxon>
        <taxon>Betaproteobacteria</taxon>
        <taxon>Burkholderiales</taxon>
        <taxon>Sphaerotilaceae</taxon>
        <taxon>Caldimonas</taxon>
    </lineage>
</organism>
<keyword evidence="2" id="KW-1185">Reference proteome</keyword>